<evidence type="ECO:0000259" key="3">
    <source>
        <dbReference type="Pfam" id="PF06276"/>
    </source>
</evidence>
<evidence type="ECO:0000313" key="4">
    <source>
        <dbReference type="EMBL" id="MFC4638748.1"/>
    </source>
</evidence>
<feature type="domain" description="Aerobactin siderophore biosynthesis IucA/IucC-like C-terminal" evidence="3">
    <location>
        <begin position="400"/>
        <end position="547"/>
    </location>
</feature>
<dbReference type="InterPro" id="IPR022770">
    <property type="entry name" value="IucA/IucC-like_C"/>
</dbReference>
<proteinExistence type="inferred from homology"/>
<dbReference type="Pfam" id="PF04183">
    <property type="entry name" value="IucA_IucC"/>
    <property type="match status" value="1"/>
</dbReference>
<dbReference type="Gene3D" id="1.10.510.40">
    <property type="match status" value="1"/>
</dbReference>
<gene>
    <name evidence="4" type="ORF">ACFO0D_10385</name>
</gene>
<dbReference type="EMBL" id="JBHSEI010000007">
    <property type="protein sequence ID" value="MFC4638748.1"/>
    <property type="molecule type" value="Genomic_DNA"/>
</dbReference>
<evidence type="ECO:0000256" key="1">
    <source>
        <dbReference type="ARBA" id="ARBA00007832"/>
    </source>
</evidence>
<feature type="domain" description="Aerobactin siderophore biosynthesis IucA/IucC N-terminal" evidence="2">
    <location>
        <begin position="167"/>
        <end position="377"/>
    </location>
</feature>
<reference evidence="5" key="1">
    <citation type="journal article" date="2019" name="Int. J. Syst. Evol. Microbiol.">
        <title>The Global Catalogue of Microorganisms (GCM) 10K type strain sequencing project: providing services to taxonomists for standard genome sequencing and annotation.</title>
        <authorList>
            <consortium name="The Broad Institute Genomics Platform"/>
            <consortium name="The Broad Institute Genome Sequencing Center for Infectious Disease"/>
            <person name="Wu L."/>
            <person name="Ma J."/>
        </authorList>
    </citation>
    <scope>NUCLEOTIDE SEQUENCE [LARGE SCALE GENOMIC DNA]</scope>
    <source>
        <strain evidence="5">CCUG 55995</strain>
    </source>
</reference>
<protein>
    <submittedName>
        <fullName evidence="4">IucA/IucC family protein</fullName>
    </submittedName>
</protein>
<dbReference type="InterPro" id="IPR007310">
    <property type="entry name" value="Aerobactin_biosyn_IucA/IucC_N"/>
</dbReference>
<evidence type="ECO:0000313" key="5">
    <source>
        <dbReference type="Proteomes" id="UP001595952"/>
    </source>
</evidence>
<name>A0ABV9IA05_9DEIO</name>
<dbReference type="Pfam" id="PF06276">
    <property type="entry name" value="FhuF"/>
    <property type="match status" value="1"/>
</dbReference>
<keyword evidence="5" id="KW-1185">Reference proteome</keyword>
<accession>A0ABV9IA05</accession>
<dbReference type="RefSeq" id="WP_380061756.1">
    <property type="nucleotide sequence ID" value="NZ_JBHSEI010000007.1"/>
</dbReference>
<sequence>MIAVDRTHEAYMTGRVVDALLRENVRGCLDAAQVIDGAALAPHQVPATLRDGPWLAVPDWSGGTLYFAVRPERYLQPWALRGLPVVWDRGGQTQQLQDAPEILAVFRAGLPADEARDFAAFDEEYRTALAQRALAQDVQAGLLSGPGPWPADWGRQTLYLDRLGAFLDHPVYPTARAKTGFGPGDLRAYAPEFAPEFDLRWLAVPRTRAQQTGERRPPGWPDFAQVGLPADLAATHVLLPVHPFMWGARLTRLLDDGGLAGEVIAAPRPSLKVSPTLSVRTVMLVDQPHWHLKLPLDISTLGLKNRRLVHPGTLGDGDLMQQVLGEILKREGLVQRVLLTDESASGHAGELFLAYLLRRYPDAAQEGTLVTVASLLAPAPGGGTVLGGLVHEFYGGDFAAFWAEYADLTLRLHLTLWLRYGVALESNQQNTALVFTGAGLRLLLKDNDSPRVWRERLAGVMPREAASLARLDDPRIFVDGPGPLAQMWTTITLHLNLAALIHGLKRDDLYADLRRRIETLLDELDLPRQEVDEQVLEAERLPVKYMLSAGSLLSKARSGAADINKHYGLTGPNYLR</sequence>
<organism evidence="4 5">
    <name type="scientific">Deinococcus hohokamensis</name>
    <dbReference type="NCBI Taxonomy" id="309883"/>
    <lineage>
        <taxon>Bacteria</taxon>
        <taxon>Thermotogati</taxon>
        <taxon>Deinococcota</taxon>
        <taxon>Deinococci</taxon>
        <taxon>Deinococcales</taxon>
        <taxon>Deinococcaceae</taxon>
        <taxon>Deinococcus</taxon>
    </lineage>
</organism>
<comment type="similarity">
    <text evidence="1">Belongs to the IucA/IucC family.</text>
</comment>
<dbReference type="PANTHER" id="PTHR34384:SF5">
    <property type="entry name" value="L-2,3-DIAMINOPROPANOATE--CITRATE LIGASE"/>
    <property type="match status" value="1"/>
</dbReference>
<dbReference type="PANTHER" id="PTHR34384">
    <property type="entry name" value="L-2,3-DIAMINOPROPANOATE--CITRATE LIGASE"/>
    <property type="match status" value="1"/>
</dbReference>
<dbReference type="Proteomes" id="UP001595952">
    <property type="component" value="Unassembled WGS sequence"/>
</dbReference>
<dbReference type="InterPro" id="IPR037455">
    <property type="entry name" value="LucA/IucC-like"/>
</dbReference>
<evidence type="ECO:0000259" key="2">
    <source>
        <dbReference type="Pfam" id="PF04183"/>
    </source>
</evidence>
<comment type="caution">
    <text evidence="4">The sequence shown here is derived from an EMBL/GenBank/DDBJ whole genome shotgun (WGS) entry which is preliminary data.</text>
</comment>